<comment type="cofactor">
    <cofactor evidence="2">
        <name>Mg(2+)</name>
        <dbReference type="ChEBI" id="CHEBI:18420"/>
    </cofactor>
</comment>
<accession>A0A0A7LB43</accession>
<protein>
    <recommendedName>
        <fullName evidence="18">Probable bifunctional folylpolyglutamate synthase/dihydropteroate synthase</fullName>
        <ecNumber evidence="7">2.5.1.15</ecNumber>
        <ecNumber evidence="8">6.3.2.17</ecNumber>
    </recommendedName>
</protein>
<evidence type="ECO:0000256" key="14">
    <source>
        <dbReference type="ARBA" id="ARBA00022909"/>
    </source>
</evidence>
<evidence type="ECO:0000256" key="12">
    <source>
        <dbReference type="ARBA" id="ARBA00022840"/>
    </source>
</evidence>
<comment type="pathway">
    <text evidence="3">Cofactor biosynthesis; tetrahydrofolate biosynthesis; 7,8-dihydrofolate from 2-amino-4-hydroxy-6-hydroxymethyl-7,8-dihydropteridine diphosphate and 4-aminobenzoate: step 1/2.</text>
</comment>
<dbReference type="Gene3D" id="3.40.1190.10">
    <property type="entry name" value="Mur-like, catalytic domain"/>
    <property type="match status" value="1"/>
</dbReference>
<evidence type="ECO:0000256" key="1">
    <source>
        <dbReference type="ARBA" id="ARBA00000012"/>
    </source>
</evidence>
<comment type="function">
    <text evidence="16">Can complement an H.volcanii mutant strain that is thymidine auxotroph because it lacks the two dihydrofolate reductase genes encoded by hdrA and hdrB.</text>
</comment>
<evidence type="ECO:0000256" key="8">
    <source>
        <dbReference type="ARBA" id="ARBA00013025"/>
    </source>
</evidence>
<dbReference type="PIRSF" id="PIRSF001563">
    <property type="entry name" value="Folylpolyglu_synth"/>
    <property type="match status" value="1"/>
</dbReference>
<dbReference type="HOGENOM" id="CLU_015869_1_2_2"/>
<evidence type="ECO:0000256" key="7">
    <source>
        <dbReference type="ARBA" id="ARBA00012458"/>
    </source>
</evidence>
<evidence type="ECO:0000256" key="18">
    <source>
        <dbReference type="ARBA" id="ARBA00068433"/>
    </source>
</evidence>
<comment type="similarity">
    <text evidence="6">In the C-terminal section; belongs to the DHPS family.</text>
</comment>
<keyword evidence="12" id="KW-0067">ATP-binding</keyword>
<comment type="catalytic activity">
    <reaction evidence="1">
        <text>(7,8-dihydropterin-6-yl)methyl diphosphate + 4-aminobenzoate = 7,8-dihydropteroate + diphosphate</text>
        <dbReference type="Rhea" id="RHEA:19949"/>
        <dbReference type="ChEBI" id="CHEBI:17836"/>
        <dbReference type="ChEBI" id="CHEBI:17839"/>
        <dbReference type="ChEBI" id="CHEBI:33019"/>
        <dbReference type="ChEBI" id="CHEBI:72950"/>
        <dbReference type="EC" id="2.5.1.15"/>
    </reaction>
</comment>
<keyword evidence="11" id="KW-0547">Nucleotide-binding</keyword>
<dbReference type="FunFam" id="3.40.1190.10:FF:000011">
    <property type="entry name" value="Folylpolyglutamate synthase/dihydrofolate synthase"/>
    <property type="match status" value="1"/>
</dbReference>
<comment type="similarity">
    <text evidence="5">Belongs to the folylpolyglutamate synthase family.</text>
</comment>
<dbReference type="PROSITE" id="PS01012">
    <property type="entry name" value="FOLYLPOLYGLU_SYNT_2"/>
    <property type="match status" value="1"/>
</dbReference>
<dbReference type="GO" id="GO:0005737">
    <property type="term" value="C:cytoplasm"/>
    <property type="evidence" value="ECO:0007669"/>
    <property type="project" value="TreeGrafter"/>
</dbReference>
<evidence type="ECO:0000313" key="22">
    <source>
        <dbReference type="Proteomes" id="UP000030787"/>
    </source>
</evidence>
<dbReference type="NCBIfam" id="TIGR01499">
    <property type="entry name" value="folC"/>
    <property type="match status" value="1"/>
</dbReference>
<dbReference type="Gene3D" id="3.90.190.20">
    <property type="entry name" value="Mur ligase, C-terminal domain"/>
    <property type="match status" value="1"/>
</dbReference>
<dbReference type="RefSeq" id="WP_052399235.1">
    <property type="nucleotide sequence ID" value="NZ_CP010070.1"/>
</dbReference>
<dbReference type="PANTHER" id="PTHR11136">
    <property type="entry name" value="FOLYLPOLYGLUTAMATE SYNTHASE-RELATED"/>
    <property type="match status" value="1"/>
</dbReference>
<dbReference type="STRING" id="1577791.Mpt1_c04000"/>
<reference evidence="21 22" key="1">
    <citation type="journal article" date="2014" name="Appl. Environ. Microbiol.">
        <title>Comparative Genome Analysis of 'Candidatus Methanoplasma termitum' Indicates a New Mode of Energy Metabolism in the Seventh Order of Methanogens.</title>
        <authorList>
            <person name="Lang K."/>
            <person name="Schuldes J."/>
            <person name="Klingl A."/>
            <person name="Poehlein A."/>
            <person name="Daniel R."/>
            <person name="Brune A."/>
        </authorList>
    </citation>
    <scope>NUCLEOTIDE SEQUENCE [LARGE SCALE GENOMIC DNA]</scope>
    <source>
        <strain evidence="22">Mpt1</strain>
    </source>
</reference>
<proteinExistence type="inferred from homology"/>
<evidence type="ECO:0000256" key="6">
    <source>
        <dbReference type="ARBA" id="ARBA00009951"/>
    </source>
</evidence>
<comment type="catalytic activity">
    <reaction evidence="15">
        <text>(6S)-5,6,7,8-tetrahydrofolyl-(gamma-L-Glu)(n) + L-glutamate + ATP = (6S)-5,6,7,8-tetrahydrofolyl-(gamma-L-Glu)(n+1) + ADP + phosphate + H(+)</text>
        <dbReference type="Rhea" id="RHEA:10580"/>
        <dbReference type="Rhea" id="RHEA-COMP:14738"/>
        <dbReference type="Rhea" id="RHEA-COMP:14740"/>
        <dbReference type="ChEBI" id="CHEBI:15378"/>
        <dbReference type="ChEBI" id="CHEBI:29985"/>
        <dbReference type="ChEBI" id="CHEBI:30616"/>
        <dbReference type="ChEBI" id="CHEBI:43474"/>
        <dbReference type="ChEBI" id="CHEBI:141005"/>
        <dbReference type="ChEBI" id="CHEBI:456216"/>
        <dbReference type="EC" id="6.3.2.17"/>
    </reaction>
</comment>
<evidence type="ECO:0000256" key="4">
    <source>
        <dbReference type="ARBA" id="ARBA00005150"/>
    </source>
</evidence>
<dbReference type="PANTHER" id="PTHR11136:SF0">
    <property type="entry name" value="DIHYDROFOLATE SYNTHETASE-RELATED"/>
    <property type="match status" value="1"/>
</dbReference>
<dbReference type="EC" id="6.3.2.17" evidence="8"/>
<evidence type="ECO:0000313" key="21">
    <source>
        <dbReference type="EMBL" id="AIZ56294.1"/>
    </source>
</evidence>
<dbReference type="Proteomes" id="UP000030787">
    <property type="component" value="Chromosome"/>
</dbReference>
<evidence type="ECO:0000256" key="13">
    <source>
        <dbReference type="ARBA" id="ARBA00022842"/>
    </source>
</evidence>
<dbReference type="InterPro" id="IPR036615">
    <property type="entry name" value="Mur_ligase_C_dom_sf"/>
</dbReference>
<dbReference type="OrthoDB" id="75177at2157"/>
<dbReference type="KEGG" id="mear:Mpt1_c04000"/>
<keyword evidence="22" id="KW-1185">Reference proteome</keyword>
<dbReference type="GO" id="GO:0008841">
    <property type="term" value="F:dihydrofolate synthase activity"/>
    <property type="evidence" value="ECO:0007669"/>
    <property type="project" value="TreeGrafter"/>
</dbReference>
<evidence type="ECO:0000259" key="20">
    <source>
        <dbReference type="Pfam" id="PF08245"/>
    </source>
</evidence>
<dbReference type="GO" id="GO:0004326">
    <property type="term" value="F:tetrahydrofolylpolyglutamate synthase activity"/>
    <property type="evidence" value="ECO:0007669"/>
    <property type="project" value="UniProtKB-EC"/>
</dbReference>
<evidence type="ECO:0000256" key="16">
    <source>
        <dbReference type="ARBA" id="ARBA00057011"/>
    </source>
</evidence>
<evidence type="ECO:0000256" key="17">
    <source>
        <dbReference type="ARBA" id="ARBA00060901"/>
    </source>
</evidence>
<evidence type="ECO:0000256" key="15">
    <source>
        <dbReference type="ARBA" id="ARBA00047493"/>
    </source>
</evidence>
<keyword evidence="9 21" id="KW-0436">Ligase</keyword>
<evidence type="ECO:0000256" key="11">
    <source>
        <dbReference type="ARBA" id="ARBA00022741"/>
    </source>
</evidence>
<dbReference type="GO" id="GO:0046872">
    <property type="term" value="F:metal ion binding"/>
    <property type="evidence" value="ECO:0007669"/>
    <property type="project" value="UniProtKB-KW"/>
</dbReference>
<evidence type="ECO:0000256" key="3">
    <source>
        <dbReference type="ARBA" id="ARBA00004763"/>
    </source>
</evidence>
<name>A0A0A7LB43_9ARCH</name>
<organism evidence="21 22">
    <name type="scientific">Candidatus Methanoplasma termitum</name>
    <dbReference type="NCBI Taxonomy" id="1577791"/>
    <lineage>
        <taxon>Archaea</taxon>
        <taxon>Methanobacteriati</taxon>
        <taxon>Thermoplasmatota</taxon>
        <taxon>Thermoplasmata</taxon>
        <taxon>Methanomassiliicoccales</taxon>
        <taxon>Methanomassiliicoccaceae</taxon>
        <taxon>Candidatus Methanoplasma</taxon>
    </lineage>
</organism>
<dbReference type="SUPFAM" id="SSF53623">
    <property type="entry name" value="MurD-like peptide ligases, catalytic domain"/>
    <property type="match status" value="1"/>
</dbReference>
<gene>
    <name evidence="21" type="primary">murE</name>
    <name evidence="21" type="ORF">Mpt1_c04000</name>
</gene>
<dbReference type="GO" id="GO:0046656">
    <property type="term" value="P:folic acid biosynthetic process"/>
    <property type="evidence" value="ECO:0007669"/>
    <property type="project" value="UniProtKB-KW"/>
</dbReference>
<dbReference type="InterPro" id="IPR018109">
    <property type="entry name" value="Folylpolyglutamate_synth_CS"/>
</dbReference>
<sequence>MDEDALSWLFSFTAQGIKLDLDNTNALLKKLGDPQLGMKYVHVGGSDGKGSISSSIASILISSGIRTGLYTSPHIEDFNERITVNGEMITDAEAEEILERMRGCVKEMESAGKTPTFFELITVMAFLHFKNKGVEYAVLEVGMGGRLDSTNVIIPEVSVIGNISMEHTEYLGDTIEKIAFEKAGIIKPGVPCVTLNGGPAFNVLRKAADERGAPITRIDPTDIIIKKMDEKGVDFSYKEERYRISIPGSRQADNASMAIEAVAKLKIYGHCLRCNVKKGLRDVRWPCRLEKIPELPIILDVTHTAAGSKALAEDISKIYGKVDVVIGMLKDKDPDTMAENISMISDRTFITMLDTERTAGLETLLRAFGNKLPEVIACENVSDAMDTAMSKNSGRNILVTGSFHTTGEVITWLKKMYPGSWIYSQRIMEEEHTREGRRKD</sequence>
<feature type="domain" description="Mur ligase C-terminal" evidence="19">
    <location>
        <begin position="288"/>
        <end position="403"/>
    </location>
</feature>
<evidence type="ECO:0000256" key="9">
    <source>
        <dbReference type="ARBA" id="ARBA00022598"/>
    </source>
</evidence>
<comment type="similarity">
    <text evidence="17">In the N-terminal section; belongs to the folylpolyglutamate synthase family.</text>
</comment>
<evidence type="ECO:0000259" key="19">
    <source>
        <dbReference type="Pfam" id="PF02875"/>
    </source>
</evidence>
<dbReference type="EMBL" id="CP010070">
    <property type="protein sequence ID" value="AIZ56294.1"/>
    <property type="molecule type" value="Genomic_DNA"/>
</dbReference>
<dbReference type="Pfam" id="PF08245">
    <property type="entry name" value="Mur_ligase_M"/>
    <property type="match status" value="1"/>
</dbReference>
<dbReference type="AlphaFoldDB" id="A0A0A7LB43"/>
<dbReference type="EC" id="2.5.1.15" evidence="7"/>
<dbReference type="InterPro" id="IPR004101">
    <property type="entry name" value="Mur_ligase_C"/>
</dbReference>
<evidence type="ECO:0000256" key="2">
    <source>
        <dbReference type="ARBA" id="ARBA00001946"/>
    </source>
</evidence>
<dbReference type="GO" id="GO:0005524">
    <property type="term" value="F:ATP binding"/>
    <property type="evidence" value="ECO:0007669"/>
    <property type="project" value="UniProtKB-KW"/>
</dbReference>
<dbReference type="Pfam" id="PF02875">
    <property type="entry name" value="Mur_ligase_C"/>
    <property type="match status" value="1"/>
</dbReference>
<comment type="pathway">
    <text evidence="4">Cofactor biosynthesis; tetrahydrofolylpolyglutamate biosynthesis.</text>
</comment>
<keyword evidence="10" id="KW-0479">Metal-binding</keyword>
<evidence type="ECO:0000256" key="10">
    <source>
        <dbReference type="ARBA" id="ARBA00022723"/>
    </source>
</evidence>
<dbReference type="InterPro" id="IPR013221">
    <property type="entry name" value="Mur_ligase_cen"/>
</dbReference>
<dbReference type="GO" id="GO:0004156">
    <property type="term" value="F:dihydropteroate synthase activity"/>
    <property type="evidence" value="ECO:0007669"/>
    <property type="project" value="UniProtKB-EC"/>
</dbReference>
<dbReference type="SUPFAM" id="SSF53244">
    <property type="entry name" value="MurD-like peptide ligases, peptide-binding domain"/>
    <property type="match status" value="1"/>
</dbReference>
<keyword evidence="14" id="KW-0289">Folate biosynthesis</keyword>
<keyword evidence="13" id="KW-0460">Magnesium</keyword>
<dbReference type="InterPro" id="IPR001645">
    <property type="entry name" value="Folylpolyglutamate_synth"/>
</dbReference>
<dbReference type="GeneID" id="24818070"/>
<evidence type="ECO:0000256" key="5">
    <source>
        <dbReference type="ARBA" id="ARBA00008276"/>
    </source>
</evidence>
<dbReference type="InterPro" id="IPR036565">
    <property type="entry name" value="Mur-like_cat_sf"/>
</dbReference>
<feature type="domain" description="Mur ligase central" evidence="20">
    <location>
        <begin position="43"/>
        <end position="261"/>
    </location>
</feature>